<comment type="caution">
    <text evidence="2">The sequence shown here is derived from an EMBL/GenBank/DDBJ whole genome shotgun (WGS) entry which is preliminary data.</text>
</comment>
<accession>A0ABT8TSN5</accession>
<dbReference type="EMBL" id="JAULSC010000004">
    <property type="protein sequence ID" value="MDO3395342.1"/>
    <property type="molecule type" value="Genomic_DNA"/>
</dbReference>
<gene>
    <name evidence="2" type="ORF">QWJ41_06420</name>
</gene>
<keyword evidence="3" id="KW-1185">Reference proteome</keyword>
<name>A0ABT8TSN5_9ACTN</name>
<protein>
    <submittedName>
        <fullName evidence="2">Uncharacterized protein</fullName>
    </submittedName>
</protein>
<evidence type="ECO:0000313" key="3">
    <source>
        <dbReference type="Proteomes" id="UP001168363"/>
    </source>
</evidence>
<evidence type="ECO:0000256" key="1">
    <source>
        <dbReference type="SAM" id="MobiDB-lite"/>
    </source>
</evidence>
<organism evidence="2 3">
    <name type="scientific">Nocardioides cremeus</name>
    <dbReference type="NCBI Taxonomy" id="3058044"/>
    <lineage>
        <taxon>Bacteria</taxon>
        <taxon>Bacillati</taxon>
        <taxon>Actinomycetota</taxon>
        <taxon>Actinomycetes</taxon>
        <taxon>Propionibacteriales</taxon>
        <taxon>Nocardioidaceae</taxon>
        <taxon>Nocardioides</taxon>
    </lineage>
</organism>
<reference evidence="2" key="1">
    <citation type="submission" date="2023-06" db="EMBL/GenBank/DDBJ databases">
        <title>Genome sequence of Nocardioides sp. SOB44.</title>
        <authorList>
            <person name="Zhang G."/>
        </authorList>
    </citation>
    <scope>NUCLEOTIDE SEQUENCE</scope>
    <source>
        <strain evidence="2">SOB44</strain>
    </source>
</reference>
<feature type="compositionally biased region" description="Basic and acidic residues" evidence="1">
    <location>
        <begin position="52"/>
        <end position="71"/>
    </location>
</feature>
<dbReference type="RefSeq" id="WP_302706620.1">
    <property type="nucleotide sequence ID" value="NZ_JAULSC010000004.1"/>
</dbReference>
<dbReference type="Proteomes" id="UP001168363">
    <property type="component" value="Unassembled WGS sequence"/>
</dbReference>
<evidence type="ECO:0000313" key="2">
    <source>
        <dbReference type="EMBL" id="MDO3395342.1"/>
    </source>
</evidence>
<feature type="region of interest" description="Disordered" evidence="1">
    <location>
        <begin position="1"/>
        <end position="71"/>
    </location>
</feature>
<proteinExistence type="predicted"/>
<sequence length="71" mass="7397">MDATDQTPEPGSDPGSHPDADAVASRAELLPEEKEAGSADPQAQAEAILADSQERTEDPEGTRHDSNQTPG</sequence>